<gene>
    <name evidence="2" type="ORF">NK6_6153</name>
</gene>
<dbReference type="Proteomes" id="UP000063308">
    <property type="component" value="Chromosome"/>
</dbReference>
<feature type="compositionally biased region" description="Basic and acidic residues" evidence="1">
    <location>
        <begin position="158"/>
        <end position="185"/>
    </location>
</feature>
<proteinExistence type="predicted"/>
<evidence type="ECO:0000313" key="2">
    <source>
        <dbReference type="EMBL" id="BAR59306.1"/>
    </source>
</evidence>
<feature type="compositionally biased region" description="Low complexity" evidence="1">
    <location>
        <begin position="85"/>
        <end position="114"/>
    </location>
</feature>
<reference evidence="2 3" key="1">
    <citation type="submission" date="2014-11" db="EMBL/GenBank/DDBJ databases">
        <title>Symbiosis island explosion on the genome of extra-slow-growing strains of soybean bradyrhizobia with massive insertion sequences.</title>
        <authorList>
            <person name="Iida T."/>
            <person name="Minamisawa K."/>
        </authorList>
    </citation>
    <scope>NUCLEOTIDE SEQUENCE [LARGE SCALE GENOMIC DNA]</scope>
    <source>
        <strain evidence="2 3">NK6</strain>
    </source>
</reference>
<dbReference type="EMBL" id="AP014685">
    <property type="protein sequence ID" value="BAR59306.1"/>
    <property type="molecule type" value="Genomic_DNA"/>
</dbReference>
<feature type="region of interest" description="Disordered" evidence="1">
    <location>
        <begin position="1"/>
        <end position="222"/>
    </location>
</feature>
<feature type="compositionally biased region" description="Basic residues" evidence="1">
    <location>
        <begin position="139"/>
        <end position="157"/>
    </location>
</feature>
<accession>A0A0E4FZU5</accession>
<feature type="compositionally biased region" description="Basic residues" evidence="1">
    <location>
        <begin position="1"/>
        <end position="14"/>
    </location>
</feature>
<feature type="compositionally biased region" description="Basic residues" evidence="1">
    <location>
        <begin position="115"/>
        <end position="125"/>
    </location>
</feature>
<organism evidence="2 3">
    <name type="scientific">Bradyrhizobium diazoefficiens</name>
    <dbReference type="NCBI Taxonomy" id="1355477"/>
    <lineage>
        <taxon>Bacteria</taxon>
        <taxon>Pseudomonadati</taxon>
        <taxon>Pseudomonadota</taxon>
        <taxon>Alphaproteobacteria</taxon>
        <taxon>Hyphomicrobiales</taxon>
        <taxon>Nitrobacteraceae</taxon>
        <taxon>Bradyrhizobium</taxon>
    </lineage>
</organism>
<protein>
    <submittedName>
        <fullName evidence="2">Uncharacterized protein</fullName>
    </submittedName>
</protein>
<evidence type="ECO:0000313" key="3">
    <source>
        <dbReference type="Proteomes" id="UP000063308"/>
    </source>
</evidence>
<name>A0A0E4FZU5_9BRAD</name>
<sequence>MRRSWRHSARRRPRSTGLPLRTFVYKDIQKPQAASLHGQDAPGASRIHDATPGKGRIDRARRGRRAGRSGVPLTLRGAPGRQLPRGRSPARGGSGAAAEGQSHAGSRSAGPPRGARLRRARRRPRPDRPQPRYLGGARALRHARDHGRRRRAPRRRARLGDRNRRAQGHRADLRRGARDRRDRDGAAQPRLPRGDLPRRAQPTTPPANYRTGSPCSARPPSR</sequence>
<feature type="compositionally biased region" description="Basic and acidic residues" evidence="1">
    <location>
        <begin position="46"/>
        <end position="60"/>
    </location>
</feature>
<dbReference type="AlphaFoldDB" id="A0A0E4FZU5"/>
<evidence type="ECO:0000256" key="1">
    <source>
        <dbReference type="SAM" id="MobiDB-lite"/>
    </source>
</evidence>